<gene>
    <name evidence="2" type="ORF">AXG93_2767s1020</name>
</gene>
<comment type="caution">
    <text evidence="2">The sequence shown here is derived from an EMBL/GenBank/DDBJ whole genome shotgun (WGS) entry which is preliminary data.</text>
</comment>
<name>A0A176VUX0_MARPO</name>
<dbReference type="EMBL" id="LVLJ01002562">
    <property type="protein sequence ID" value="OAE24604.1"/>
    <property type="molecule type" value="Genomic_DNA"/>
</dbReference>
<protein>
    <submittedName>
        <fullName evidence="2">Uncharacterized protein</fullName>
    </submittedName>
</protein>
<sequence>MDALREDADDEDDHEEKSRSGGSRKQYAAQGGLGQHILRKESARQRSPEPLQPKELVVTLCDIGKLGLAH</sequence>
<evidence type="ECO:0000256" key="1">
    <source>
        <dbReference type="SAM" id="MobiDB-lite"/>
    </source>
</evidence>
<accession>A0A176VUX0</accession>
<reference evidence="2" key="1">
    <citation type="submission" date="2016-03" db="EMBL/GenBank/DDBJ databases">
        <title>Mechanisms controlling the formation of the plant cell surface in tip-growing cells are functionally conserved among land plants.</title>
        <authorList>
            <person name="Honkanen S."/>
            <person name="Jones V.A."/>
            <person name="Morieri G."/>
            <person name="Champion C."/>
            <person name="Hetherington A.J."/>
            <person name="Kelly S."/>
            <person name="Saint-Marcoux D."/>
            <person name="Proust H."/>
            <person name="Prescott H."/>
            <person name="Dolan L."/>
        </authorList>
    </citation>
    <scope>NUCLEOTIDE SEQUENCE [LARGE SCALE GENOMIC DNA]</scope>
    <source>
        <tissue evidence="2">Whole gametophyte</tissue>
    </source>
</reference>
<organism evidence="2 3">
    <name type="scientific">Marchantia polymorpha subsp. ruderalis</name>
    <dbReference type="NCBI Taxonomy" id="1480154"/>
    <lineage>
        <taxon>Eukaryota</taxon>
        <taxon>Viridiplantae</taxon>
        <taxon>Streptophyta</taxon>
        <taxon>Embryophyta</taxon>
        <taxon>Marchantiophyta</taxon>
        <taxon>Marchantiopsida</taxon>
        <taxon>Marchantiidae</taxon>
        <taxon>Marchantiales</taxon>
        <taxon>Marchantiaceae</taxon>
        <taxon>Marchantia</taxon>
    </lineage>
</organism>
<evidence type="ECO:0000313" key="2">
    <source>
        <dbReference type="EMBL" id="OAE24604.1"/>
    </source>
</evidence>
<keyword evidence="3" id="KW-1185">Reference proteome</keyword>
<evidence type="ECO:0000313" key="3">
    <source>
        <dbReference type="Proteomes" id="UP000077202"/>
    </source>
</evidence>
<dbReference type="Proteomes" id="UP000077202">
    <property type="component" value="Unassembled WGS sequence"/>
</dbReference>
<feature type="compositionally biased region" description="Basic and acidic residues" evidence="1">
    <location>
        <begin position="38"/>
        <end position="47"/>
    </location>
</feature>
<feature type="region of interest" description="Disordered" evidence="1">
    <location>
        <begin position="1"/>
        <end position="54"/>
    </location>
</feature>
<dbReference type="AlphaFoldDB" id="A0A176VUX0"/>
<proteinExistence type="predicted"/>